<name>A0A8D9EVV8_9HEMI</name>
<dbReference type="PROSITE" id="PS51257">
    <property type="entry name" value="PROKAR_LIPOPROTEIN"/>
    <property type="match status" value="1"/>
</dbReference>
<keyword evidence="1" id="KW-0732">Signal</keyword>
<dbReference type="EMBL" id="HBUF01574670">
    <property type="protein sequence ID" value="CAG6767861.1"/>
    <property type="molecule type" value="Transcribed_RNA"/>
</dbReference>
<organism evidence="2">
    <name type="scientific">Cacopsylla melanoneura</name>
    <dbReference type="NCBI Taxonomy" id="428564"/>
    <lineage>
        <taxon>Eukaryota</taxon>
        <taxon>Metazoa</taxon>
        <taxon>Ecdysozoa</taxon>
        <taxon>Arthropoda</taxon>
        <taxon>Hexapoda</taxon>
        <taxon>Insecta</taxon>
        <taxon>Pterygota</taxon>
        <taxon>Neoptera</taxon>
        <taxon>Paraneoptera</taxon>
        <taxon>Hemiptera</taxon>
        <taxon>Sternorrhyncha</taxon>
        <taxon>Psylloidea</taxon>
        <taxon>Psyllidae</taxon>
        <taxon>Psyllinae</taxon>
        <taxon>Cacopsylla</taxon>
    </lineage>
</organism>
<feature type="signal peptide" evidence="1">
    <location>
        <begin position="1"/>
        <end position="21"/>
    </location>
</feature>
<dbReference type="AlphaFoldDB" id="A0A8D9EVV8"/>
<evidence type="ECO:0000256" key="1">
    <source>
        <dbReference type="SAM" id="SignalP"/>
    </source>
</evidence>
<proteinExistence type="predicted"/>
<evidence type="ECO:0008006" key="3">
    <source>
        <dbReference type="Google" id="ProtNLM"/>
    </source>
</evidence>
<evidence type="ECO:0000313" key="2">
    <source>
        <dbReference type="EMBL" id="CAG6767861.1"/>
    </source>
</evidence>
<sequence length="126" mass="13318">MIVKVICSTVLVVACLYPCDAAYDFTKGGEQPYPVAAASGNVCSAAKDPLCQTDAMTTNIGGGYQAQMAYCMNNTHQDISGVPDNTPLCYTRGFRSGTQFKCGVYTKDSKVNIGCYKYVAPGGGMP</sequence>
<accession>A0A8D9EVV8</accession>
<protein>
    <recommendedName>
        <fullName evidence="3">Secreted protein</fullName>
    </recommendedName>
</protein>
<feature type="chain" id="PRO_5034736305" description="Secreted protein" evidence="1">
    <location>
        <begin position="22"/>
        <end position="126"/>
    </location>
</feature>
<reference evidence="2" key="1">
    <citation type="submission" date="2021-05" db="EMBL/GenBank/DDBJ databases">
        <authorList>
            <person name="Alioto T."/>
            <person name="Alioto T."/>
            <person name="Gomez Garrido J."/>
        </authorList>
    </citation>
    <scope>NUCLEOTIDE SEQUENCE</scope>
</reference>